<evidence type="ECO:0000256" key="1">
    <source>
        <dbReference type="ARBA" id="ARBA00006964"/>
    </source>
</evidence>
<dbReference type="Pfam" id="PF01784">
    <property type="entry name" value="DUF34_NIF3"/>
    <property type="match status" value="1"/>
</dbReference>
<dbReference type="AlphaFoldDB" id="A0A1W1V9H6"/>
<dbReference type="OrthoDB" id="9792792at2"/>
<sequence length="267" mass="29195">MASRVKDVIKQFEQLAPKEYAEKWDNVGLMLGSIDSNVQKILVTLDVTLHVVNEAIEKGIDLIIAHHNPMFNPLANITLDNPQGKLITKLIKSEINLYCAHTNLDSCPGGVNDILADLLELTDVKVLDKSSQVNTFDQNVGLGRVGILPQETSLLEFIKQVKAALNIDSLRYVGNLDTKIKKVSLCGGSAASLINDAINIGADVFLTGDLKFHEAQDAENLGICLIDAGHFATEVPVVKKVAAYLQNSFSELEIIESKINTEPFKFI</sequence>
<dbReference type="SUPFAM" id="SSF102705">
    <property type="entry name" value="NIF3 (NGG1p interacting factor 3)-like"/>
    <property type="match status" value="1"/>
</dbReference>
<evidence type="ECO:0000256" key="4">
    <source>
        <dbReference type="PIRSR" id="PIRSR602678-1"/>
    </source>
</evidence>
<feature type="binding site" evidence="4">
    <location>
        <position position="230"/>
    </location>
    <ligand>
        <name>a divalent metal cation</name>
        <dbReference type="ChEBI" id="CHEBI:60240"/>
        <label>1</label>
    </ligand>
</feature>
<organism evidence="5 6">
    <name type="scientific">Desulfonispora thiosulfatigenes DSM 11270</name>
    <dbReference type="NCBI Taxonomy" id="656914"/>
    <lineage>
        <taxon>Bacteria</taxon>
        <taxon>Bacillati</taxon>
        <taxon>Bacillota</taxon>
        <taxon>Clostridia</taxon>
        <taxon>Eubacteriales</taxon>
        <taxon>Peptococcaceae</taxon>
        <taxon>Desulfonispora</taxon>
    </lineage>
</organism>
<dbReference type="GO" id="GO:0005737">
    <property type="term" value="C:cytoplasm"/>
    <property type="evidence" value="ECO:0007669"/>
    <property type="project" value="TreeGrafter"/>
</dbReference>
<evidence type="ECO:0000313" key="5">
    <source>
        <dbReference type="EMBL" id="SMB89916.1"/>
    </source>
</evidence>
<name>A0A1W1V9H6_DESTI</name>
<keyword evidence="3 4" id="KW-0479">Metal-binding</keyword>
<dbReference type="NCBIfam" id="TIGR00486">
    <property type="entry name" value="YbgI_SA1388"/>
    <property type="match status" value="1"/>
</dbReference>
<accession>A0A1W1V9H6</accession>
<dbReference type="GO" id="GO:0046872">
    <property type="term" value="F:metal ion binding"/>
    <property type="evidence" value="ECO:0007669"/>
    <property type="project" value="UniProtKB-KW"/>
</dbReference>
<dbReference type="Proteomes" id="UP000192731">
    <property type="component" value="Unassembled WGS sequence"/>
</dbReference>
<feature type="binding site" evidence="4">
    <location>
        <position position="105"/>
    </location>
    <ligand>
        <name>a divalent metal cation</name>
        <dbReference type="ChEBI" id="CHEBI:60240"/>
        <label>1</label>
    </ligand>
</feature>
<reference evidence="5 6" key="1">
    <citation type="submission" date="2017-04" db="EMBL/GenBank/DDBJ databases">
        <authorList>
            <person name="Afonso C.L."/>
            <person name="Miller P.J."/>
            <person name="Scott M.A."/>
            <person name="Spackman E."/>
            <person name="Goraichik I."/>
            <person name="Dimitrov K.M."/>
            <person name="Suarez D.L."/>
            <person name="Swayne D.E."/>
        </authorList>
    </citation>
    <scope>NUCLEOTIDE SEQUENCE [LARGE SCALE GENOMIC DNA]</scope>
    <source>
        <strain evidence="5 6">DSM 11270</strain>
    </source>
</reference>
<keyword evidence="6" id="KW-1185">Reference proteome</keyword>
<evidence type="ECO:0000256" key="3">
    <source>
        <dbReference type="ARBA" id="ARBA00022723"/>
    </source>
</evidence>
<protein>
    <recommendedName>
        <fullName evidence="2">GTP cyclohydrolase 1 type 2 homolog</fullName>
    </recommendedName>
</protein>
<feature type="binding site" evidence="4">
    <location>
        <position position="234"/>
    </location>
    <ligand>
        <name>a divalent metal cation</name>
        <dbReference type="ChEBI" id="CHEBI:60240"/>
        <label>1</label>
    </ligand>
</feature>
<dbReference type="EMBL" id="FWWT01000016">
    <property type="protein sequence ID" value="SMB89916.1"/>
    <property type="molecule type" value="Genomic_DNA"/>
</dbReference>
<dbReference type="FunFam" id="3.40.1390.30:FF:000001">
    <property type="entry name" value="GTP cyclohydrolase 1 type 2"/>
    <property type="match status" value="1"/>
</dbReference>
<proteinExistence type="inferred from homology"/>
<evidence type="ECO:0000256" key="2">
    <source>
        <dbReference type="ARBA" id="ARBA00022112"/>
    </source>
</evidence>
<evidence type="ECO:0000313" key="6">
    <source>
        <dbReference type="Proteomes" id="UP000192731"/>
    </source>
</evidence>
<dbReference type="InterPro" id="IPR036069">
    <property type="entry name" value="DUF34/NIF3_sf"/>
</dbReference>
<dbReference type="Gene3D" id="3.40.1390.30">
    <property type="entry name" value="NIF3 (NGG1p interacting factor 3)-like"/>
    <property type="match status" value="2"/>
</dbReference>
<dbReference type="PANTHER" id="PTHR13799">
    <property type="entry name" value="NGG1 INTERACTING FACTOR 3"/>
    <property type="match status" value="1"/>
</dbReference>
<feature type="binding site" evidence="4">
    <location>
        <position position="67"/>
    </location>
    <ligand>
        <name>a divalent metal cation</name>
        <dbReference type="ChEBI" id="CHEBI:60240"/>
        <label>1</label>
    </ligand>
</feature>
<gene>
    <name evidence="5" type="ORF">SAMN00017405_0679</name>
</gene>
<comment type="similarity">
    <text evidence="1">Belongs to the GTP cyclohydrolase I type 2/NIF3 family.</text>
</comment>
<dbReference type="InterPro" id="IPR002678">
    <property type="entry name" value="DUF34/NIF3"/>
</dbReference>
<dbReference type="PANTHER" id="PTHR13799:SF14">
    <property type="entry name" value="GTP CYCLOHYDROLASE 1 TYPE 2 HOMOLOG"/>
    <property type="match status" value="1"/>
</dbReference>
<dbReference type="STRING" id="656914.SAMN00017405_0679"/>
<feature type="binding site" evidence="4">
    <location>
        <position position="66"/>
    </location>
    <ligand>
        <name>a divalent metal cation</name>
        <dbReference type="ChEBI" id="CHEBI:60240"/>
        <label>1</label>
    </ligand>
</feature>